<name>A0ACC2XQK5_9TREE</name>
<reference evidence="1" key="1">
    <citation type="submission" date="2023-04" db="EMBL/GenBank/DDBJ databases">
        <title>Draft Genome sequencing of Naganishia species isolated from polar environments using Oxford Nanopore Technology.</title>
        <authorList>
            <person name="Leo P."/>
            <person name="Venkateswaran K."/>
        </authorList>
    </citation>
    <scope>NUCLEOTIDE SEQUENCE</scope>
    <source>
        <strain evidence="1">MNA-CCFEE 5425</strain>
    </source>
</reference>
<gene>
    <name evidence="1" type="ORF">QFC22_000617</name>
</gene>
<comment type="caution">
    <text evidence="1">The sequence shown here is derived from an EMBL/GenBank/DDBJ whole genome shotgun (WGS) entry which is preliminary data.</text>
</comment>
<dbReference type="EMBL" id="JASBWU010000001">
    <property type="protein sequence ID" value="KAJ9125655.1"/>
    <property type="molecule type" value="Genomic_DNA"/>
</dbReference>
<proteinExistence type="predicted"/>
<evidence type="ECO:0000313" key="2">
    <source>
        <dbReference type="Proteomes" id="UP001243375"/>
    </source>
</evidence>
<dbReference type="Proteomes" id="UP001243375">
    <property type="component" value="Unassembled WGS sequence"/>
</dbReference>
<protein>
    <submittedName>
        <fullName evidence="1">Uncharacterized protein</fullName>
    </submittedName>
</protein>
<keyword evidence="2" id="KW-1185">Reference proteome</keyword>
<accession>A0ACC2XQK5</accession>
<sequence length="378" mass="42396">MSDTNLSPPSTTTFHSLSRLRRSSNPLPRVAHSFDTHSARLFRQSMPPVPAFEPQPAENVAQRMARMVHELALVVELRETGWREREDAMWVFSTLGMGVEGEEMAAVMTPAQDDYSPTTQGFDDQPSILAQWMQSHALVDEFDLECVLYSVASADGGAGGFETIEANIRLDMRDRSQNRARQYRQLPLSARRWLAIGNDIPPPLARFFPALQPALGALYGDTLLDALLGTFDLDLITPGAEGKEEYGWMYWFISRVAGDRLRMGQAVDERSVGGEASWRTVWARAWAEIGNALFLAFTLSDIKQETSANDVPFSSSLRSKSRRRAVFEYRFRPFVSTMVDDADEPLSPSYEEYVAACRQVKEIPIIDRDKVAESAKGD</sequence>
<organism evidence="1 2">
    <name type="scientific">Naganishia vaughanmartiniae</name>
    <dbReference type="NCBI Taxonomy" id="1424756"/>
    <lineage>
        <taxon>Eukaryota</taxon>
        <taxon>Fungi</taxon>
        <taxon>Dikarya</taxon>
        <taxon>Basidiomycota</taxon>
        <taxon>Agaricomycotina</taxon>
        <taxon>Tremellomycetes</taxon>
        <taxon>Filobasidiales</taxon>
        <taxon>Filobasidiaceae</taxon>
        <taxon>Naganishia</taxon>
    </lineage>
</organism>
<evidence type="ECO:0000313" key="1">
    <source>
        <dbReference type="EMBL" id="KAJ9125655.1"/>
    </source>
</evidence>